<comment type="caution">
    <text evidence="1">The sequence shown here is derived from an EMBL/GenBank/DDBJ whole genome shotgun (WGS) entry which is preliminary data.</text>
</comment>
<accession>A0ABR3Q5G0</accession>
<keyword evidence="2" id="KW-1185">Reference proteome</keyword>
<protein>
    <submittedName>
        <fullName evidence="1">Uncharacterized protein</fullName>
    </submittedName>
</protein>
<sequence length="452" mass="50926">MRSISALSRQANGLRLATRARVLAPAGLRAYSSDSVSDKIVAVPFKQRPQDARDRLLIHGLLASASWPNVMWAGALRFFGSGIEPWGKEFGFGESLIFKDMKAAYWPVWRVDLMAEGSVEKISGSQEAKSWLQIREGYIPGNPFAPLSYLSYAVPQLEDELPTYDPSRDLNQLGEGYEIVPVPFTVSPFGMLDKIRREIGRNRTFHGFRIDESKWKEQLLAAYPILFPIYIAEFEVNIEGQDKRTYQVILDAHDESSAKCRVSFPPPDAMRESGRLANNYYVNPAPFIPVTRVHVPSLPLDNVGDSSLAHGVSKGYTHWMSPGPTGDSIPPSPTLSVAENGPEIDWSDPRIQSWASEDRIQNGEYLEMSHEAANAIGSFEAMKNFTSSDPEDSQRKIMVRHHRGKGARIDTIDNFRIELQEDIQQQKDEAEKLKPQWLVEYEEKQAQSKKTK</sequence>
<dbReference type="Proteomes" id="UP001565368">
    <property type="component" value="Unassembled WGS sequence"/>
</dbReference>
<reference evidence="1 2" key="1">
    <citation type="submission" date="2023-08" db="EMBL/GenBank/DDBJ databases">
        <title>Annotated Genome Sequence of Vanrija albida AlHP1.</title>
        <authorList>
            <person name="Herzog R."/>
        </authorList>
    </citation>
    <scope>NUCLEOTIDE SEQUENCE [LARGE SCALE GENOMIC DNA]</scope>
    <source>
        <strain evidence="1 2">AlHP1</strain>
    </source>
</reference>
<evidence type="ECO:0000313" key="1">
    <source>
        <dbReference type="EMBL" id="KAL1409969.1"/>
    </source>
</evidence>
<dbReference type="RefSeq" id="XP_069209913.1">
    <property type="nucleotide sequence ID" value="XM_069352495.1"/>
</dbReference>
<dbReference type="EMBL" id="JBBXJM010000003">
    <property type="protein sequence ID" value="KAL1409969.1"/>
    <property type="molecule type" value="Genomic_DNA"/>
</dbReference>
<gene>
    <name evidence="1" type="ORF">Q8F55_003968</name>
</gene>
<evidence type="ECO:0000313" key="2">
    <source>
        <dbReference type="Proteomes" id="UP001565368"/>
    </source>
</evidence>
<name>A0ABR3Q5G0_9TREE</name>
<dbReference type="GeneID" id="95985011"/>
<proteinExistence type="predicted"/>
<organism evidence="1 2">
    <name type="scientific">Vanrija albida</name>
    <dbReference type="NCBI Taxonomy" id="181172"/>
    <lineage>
        <taxon>Eukaryota</taxon>
        <taxon>Fungi</taxon>
        <taxon>Dikarya</taxon>
        <taxon>Basidiomycota</taxon>
        <taxon>Agaricomycotina</taxon>
        <taxon>Tremellomycetes</taxon>
        <taxon>Trichosporonales</taxon>
        <taxon>Trichosporonaceae</taxon>
        <taxon>Vanrija</taxon>
    </lineage>
</organism>